<dbReference type="Pfam" id="PF26526">
    <property type="entry name" value="DUF8175"/>
    <property type="match status" value="1"/>
</dbReference>
<dbReference type="RefSeq" id="WP_238846751.1">
    <property type="nucleotide sequence ID" value="NZ_CP046172.1"/>
</dbReference>
<dbReference type="AlphaFoldDB" id="A0A6G9YL62"/>
<evidence type="ECO:0000313" key="3">
    <source>
        <dbReference type="Proteomes" id="UP000503540"/>
    </source>
</evidence>
<reference evidence="2 3" key="1">
    <citation type="journal article" date="2019" name="ACS Chem. Biol.">
        <title>Identification and Mobilization of a Cryptic Antibiotic Biosynthesis Gene Locus from a Human-Pathogenic Nocardia Isolate.</title>
        <authorList>
            <person name="Herisse M."/>
            <person name="Ishida K."/>
            <person name="Porter J.L."/>
            <person name="Howden B."/>
            <person name="Hertweck C."/>
            <person name="Stinear T.P."/>
            <person name="Pidot S.J."/>
        </authorList>
    </citation>
    <scope>NUCLEOTIDE SEQUENCE [LARGE SCALE GENOMIC DNA]</scope>
    <source>
        <strain evidence="2 3">AUSMDU00012717</strain>
    </source>
</reference>
<evidence type="ECO:0000259" key="1">
    <source>
        <dbReference type="Pfam" id="PF26526"/>
    </source>
</evidence>
<dbReference type="KEGG" id="nah:F5544_30505"/>
<proteinExistence type="predicted"/>
<dbReference type="InterPro" id="IPR058488">
    <property type="entry name" value="DUF8175"/>
</dbReference>
<gene>
    <name evidence="2" type="ORF">F5544_30505</name>
</gene>
<name>A0A6G9YL62_9NOCA</name>
<sequence length="222" mass="23467">MNTKGRQRNSVTPCRWSLAGREIAVASLVLTALLVNSCGHQAENHSESQADLLAPPTNLRWVPYQGIALPHADQGPFHEESGAATGFAHSPQGAALAAITHTVRLSVAPDGQWPHVIDGEIEPGPAVDAWAVNRVLLSISGTASPKSAPRLIGYRIARYQPGEAAVTVFTEYPDASRTANAAVVVWDGNDWRLRLPSPQATTDPVTEIAELPAGAVALAAPR</sequence>
<organism evidence="2 3">
    <name type="scientific">Nocardia arthritidis</name>
    <dbReference type="NCBI Taxonomy" id="228602"/>
    <lineage>
        <taxon>Bacteria</taxon>
        <taxon>Bacillati</taxon>
        <taxon>Actinomycetota</taxon>
        <taxon>Actinomycetes</taxon>
        <taxon>Mycobacteriales</taxon>
        <taxon>Nocardiaceae</taxon>
        <taxon>Nocardia</taxon>
    </lineage>
</organism>
<dbReference type="Proteomes" id="UP000503540">
    <property type="component" value="Chromosome"/>
</dbReference>
<keyword evidence="3" id="KW-1185">Reference proteome</keyword>
<accession>A0A6G9YL62</accession>
<protein>
    <recommendedName>
        <fullName evidence="1">DUF8175 domain-containing protein</fullName>
    </recommendedName>
</protein>
<dbReference type="EMBL" id="CP046172">
    <property type="protein sequence ID" value="QIS13944.1"/>
    <property type="molecule type" value="Genomic_DNA"/>
</dbReference>
<feature type="domain" description="DUF8175" evidence="1">
    <location>
        <begin position="44"/>
        <end position="208"/>
    </location>
</feature>
<evidence type="ECO:0000313" key="2">
    <source>
        <dbReference type="EMBL" id="QIS13944.1"/>
    </source>
</evidence>